<evidence type="ECO:0000259" key="4">
    <source>
        <dbReference type="Pfam" id="PF00149"/>
    </source>
</evidence>
<dbReference type="InterPro" id="IPR008334">
    <property type="entry name" value="5'-Nucleotdase_C"/>
</dbReference>
<dbReference type="Pfam" id="PF02872">
    <property type="entry name" value="5_nucleotid_C"/>
    <property type="match status" value="1"/>
</dbReference>
<dbReference type="GO" id="GO:0030288">
    <property type="term" value="C:outer membrane-bounded periplasmic space"/>
    <property type="evidence" value="ECO:0007669"/>
    <property type="project" value="TreeGrafter"/>
</dbReference>
<dbReference type="InterPro" id="IPR004843">
    <property type="entry name" value="Calcineurin-like_PHP"/>
</dbReference>
<keyword evidence="2" id="KW-1133">Transmembrane helix</keyword>
<dbReference type="GO" id="GO:0008768">
    <property type="term" value="F:UDP-sugar diphosphatase activity"/>
    <property type="evidence" value="ECO:0007669"/>
    <property type="project" value="TreeGrafter"/>
</dbReference>
<dbReference type="Pfam" id="PF00149">
    <property type="entry name" value="Metallophos"/>
    <property type="match status" value="1"/>
</dbReference>
<evidence type="ECO:0000256" key="2">
    <source>
        <dbReference type="SAM" id="Phobius"/>
    </source>
</evidence>
<feature type="domain" description="5'-Nucleotidase C-terminal" evidence="5">
    <location>
        <begin position="348"/>
        <end position="507"/>
    </location>
</feature>
<dbReference type="SUPFAM" id="SSF56300">
    <property type="entry name" value="Metallo-dependent phosphatases"/>
    <property type="match status" value="1"/>
</dbReference>
<evidence type="ECO:0000256" key="3">
    <source>
        <dbReference type="SAM" id="SignalP"/>
    </source>
</evidence>
<evidence type="ECO:0000259" key="5">
    <source>
        <dbReference type="Pfam" id="PF02872"/>
    </source>
</evidence>
<evidence type="ECO:0000313" key="7">
    <source>
        <dbReference type="Proteomes" id="UP000245753"/>
    </source>
</evidence>
<feature type="transmembrane region" description="Helical" evidence="2">
    <location>
        <begin position="906"/>
        <end position="927"/>
    </location>
</feature>
<keyword evidence="2" id="KW-0472">Membrane</keyword>
<evidence type="ECO:0000256" key="1">
    <source>
        <dbReference type="ARBA" id="ARBA00022729"/>
    </source>
</evidence>
<feature type="signal peptide" evidence="3">
    <location>
        <begin position="1"/>
        <end position="27"/>
    </location>
</feature>
<feature type="domain" description="Calcineurin-like phosphoesterase" evidence="4">
    <location>
        <begin position="48"/>
        <end position="245"/>
    </location>
</feature>
<dbReference type="RefSeq" id="WP_109137509.1">
    <property type="nucleotide sequence ID" value="NZ_QFFN01000016.1"/>
</dbReference>
<organism evidence="6 7">
    <name type="scientific">Bifidobacterium catulorum</name>
    <dbReference type="NCBI Taxonomy" id="1630173"/>
    <lineage>
        <taxon>Bacteria</taxon>
        <taxon>Bacillati</taxon>
        <taxon>Actinomycetota</taxon>
        <taxon>Actinomycetes</taxon>
        <taxon>Bifidobacteriales</taxon>
        <taxon>Bifidobacteriaceae</taxon>
        <taxon>Bifidobacterium</taxon>
    </lineage>
</organism>
<dbReference type="SUPFAM" id="SSF55816">
    <property type="entry name" value="5'-nucleotidase (syn. UDP-sugar hydrolase), C-terminal domain"/>
    <property type="match status" value="1"/>
</dbReference>
<accession>A0A2U2MRZ7</accession>
<dbReference type="Gene3D" id="2.60.40.1080">
    <property type="match status" value="2"/>
</dbReference>
<dbReference type="InterPro" id="IPR029052">
    <property type="entry name" value="Metallo-depent_PP-like"/>
</dbReference>
<dbReference type="AlphaFoldDB" id="A0A2U2MRZ7"/>
<dbReference type="InterPro" id="IPR036907">
    <property type="entry name" value="5'-Nucleotdase_C_sf"/>
</dbReference>
<keyword evidence="2" id="KW-0812">Transmembrane</keyword>
<gene>
    <name evidence="6" type="ORF">DF200_06700</name>
</gene>
<sequence>MRFNKRIQGGLLATAMLLAAVVVPAQAASAAEAQPAADAATNVTLFGITDFHGHIENGGYLATALKETKAKNPNTLFVGAGDLVGASAFESSIADDVPAMEQLKTMGLAVTATGNHEFDKGAADLADRIVPGIAPAKYVVANVTGDVLKDKVQPYAIETIGGKKVAFIGGVFGTLADSVSPAGMKGITVTDPIAAVNKYADELSDGNEQNGEADAVVALVHADANDLTGLDANVDAVLGGHTHVYETAKTKSGAPIIETANYGTQYSTTDLQITGTGKDAKVTATAEKHDVFGGEKGDTPLYQSDETVNKIYTDAKAAADAKGDEQLGTLAEGSTFNRGASKPGDLTTRGNNRGVESTLGILNGNAAKWAADQAGQKADIGVINAGGLRADLDPNNDGKVTLKEAHDVLPFGNSNAVITLTGAQLKTLIEEQWQPANAQRPVLWLGFSDNVKYNYNTYNATIDGKTVPRAKVYDLTVNGKAVQPTDTFKIAGNSFLLAGGDNFTVFQKGTGYVDTGYIDFDGFSDYLKANPGLEAPKARNSAGFSAVKLDGNTVSFTVSGLAFTTDEPRPWGIKLTANGVDFGNIGDLDFTGEEKGPGAGSVTVTKTLTDAEKATFLENAKKAEAIDGQSLSIADASVETLATKPSDQPQPQPTEPALALADENNNALKALSLKPNDKKTVRAFVKGENVEGTKIYWQSSDPEVVSFAPKDGQSGENGKSRAAQASVAYDEQTLLAHKDGNAIITVTATVNGKDLKAELPVAVRDGKIVKPSLYFTDANGKKITSLKLKKGASQKVWAIAEGKSVEGKPVQWKSSDPQTVSFAEKTAQSAPNNGSSNAVAFNAQTLLAHKDGKATITVTATIDGKALKAELPVTVGETAPAKTAPTAGKTAGKTAGNGLAKTGTDMTLPAVFMLIVLGVGAGAVSIARRQQH</sequence>
<dbReference type="OrthoDB" id="1016457at2"/>
<dbReference type="Proteomes" id="UP000245753">
    <property type="component" value="Unassembled WGS sequence"/>
</dbReference>
<reference evidence="6 7" key="1">
    <citation type="journal article" date="2018" name="Int. J. Syst. Evol. Microbiol.">
        <title>Bifidobacterium catulorum sp. nov., a novel taxon from the faeces of the baby common marmoset (Callithrix jacchus).</title>
        <authorList>
            <person name="Modesto M."/>
            <person name="Michelini S."/>
            <person name="Oki K."/>
            <person name="Biavati B."/>
            <person name="Watanabe K."/>
            <person name="Mattarelli P."/>
        </authorList>
    </citation>
    <scope>NUCLEOTIDE SEQUENCE [LARGE SCALE GENOMIC DNA]</scope>
    <source>
        <strain evidence="6 7">MRM 8.19</strain>
    </source>
</reference>
<keyword evidence="1 3" id="KW-0732">Signal</keyword>
<dbReference type="Gene3D" id="3.60.21.10">
    <property type="match status" value="1"/>
</dbReference>
<dbReference type="PANTHER" id="PTHR11575">
    <property type="entry name" value="5'-NUCLEOTIDASE-RELATED"/>
    <property type="match status" value="1"/>
</dbReference>
<proteinExistence type="predicted"/>
<dbReference type="PRINTS" id="PR01607">
    <property type="entry name" value="APYRASEFAMLY"/>
</dbReference>
<dbReference type="GO" id="GO:0008253">
    <property type="term" value="F:5'-nucleotidase activity"/>
    <property type="evidence" value="ECO:0007669"/>
    <property type="project" value="TreeGrafter"/>
</dbReference>
<dbReference type="PANTHER" id="PTHR11575:SF24">
    <property type="entry name" value="5'-NUCLEOTIDASE"/>
    <property type="match status" value="1"/>
</dbReference>
<evidence type="ECO:0008006" key="8">
    <source>
        <dbReference type="Google" id="ProtNLM"/>
    </source>
</evidence>
<dbReference type="Gene3D" id="3.90.780.10">
    <property type="entry name" value="5'-Nucleotidase, C-terminal domain"/>
    <property type="match status" value="1"/>
</dbReference>
<keyword evidence="7" id="KW-1185">Reference proteome</keyword>
<dbReference type="InterPro" id="IPR006179">
    <property type="entry name" value="5_nucleotidase/apyrase"/>
</dbReference>
<dbReference type="GO" id="GO:0009166">
    <property type="term" value="P:nucleotide catabolic process"/>
    <property type="evidence" value="ECO:0007669"/>
    <property type="project" value="InterPro"/>
</dbReference>
<comment type="caution">
    <text evidence="6">The sequence shown here is derived from an EMBL/GenBank/DDBJ whole genome shotgun (WGS) entry which is preliminary data.</text>
</comment>
<name>A0A2U2MRZ7_9BIFI</name>
<evidence type="ECO:0000313" key="6">
    <source>
        <dbReference type="EMBL" id="PWG59638.1"/>
    </source>
</evidence>
<dbReference type="EMBL" id="QFFN01000016">
    <property type="protein sequence ID" value="PWG59638.1"/>
    <property type="molecule type" value="Genomic_DNA"/>
</dbReference>
<feature type="chain" id="PRO_5015482288" description="Bifunctional metallophosphatase/5'-nucleotidase" evidence="3">
    <location>
        <begin position="28"/>
        <end position="932"/>
    </location>
</feature>
<protein>
    <recommendedName>
        <fullName evidence="8">Bifunctional metallophosphatase/5'-nucleotidase</fullName>
    </recommendedName>
</protein>